<evidence type="ECO:0000256" key="11">
    <source>
        <dbReference type="ARBA" id="ARBA00044800"/>
    </source>
</evidence>
<reference evidence="14" key="2">
    <citation type="submission" date="2025-08" db="UniProtKB">
        <authorList>
            <consortium name="Ensembl"/>
        </authorList>
    </citation>
    <scope>IDENTIFICATION</scope>
    <source>
        <strain evidence="14">Boxer</strain>
    </source>
</reference>
<dbReference type="PANTHER" id="PTHR28656:SF1">
    <property type="entry name" value="COILED-COIL DOMAIN-CONTAINING PROTEIN 153"/>
    <property type="match status" value="1"/>
</dbReference>
<dbReference type="PANTHER" id="PTHR28656">
    <property type="entry name" value="COILED-COIL DOMAIN-CONTAINING PROTEIN 153"/>
    <property type="match status" value="1"/>
</dbReference>
<sequence>MSSMFSSYLDNLQSPETQPCGSQARPRRIFVTLDWFPEPRLLLGLRRGWVFSVPLPVSRSPRRETQQRPERVLQDSKEMPPKTKEKRKKTGAQKKKENAGADVEVKYAHRLAVMEKELLQDHLALRRDEARRAKASEDQLRWRLQVLEAELEEARSEGKAIYAEMCRQCRALQKEMETHRRQQEEEVMGLRKKLEMCQREAEAAQQEAERALGERDQTLAQLRAHVVDMEAKYEEILHVSTTTSGSPTTPVARTPPFPLTPTSSYYHCHQWETRGKEKHLHRQPCSAPRADSQGTQPHLLSKSKNLKKMLGGKLADQPRETLALPSLPSWSLKLGVHRATWTNS</sequence>
<keyword evidence="4" id="KW-0963">Cytoplasm</keyword>
<feature type="coiled-coil region" evidence="12">
    <location>
        <begin position="130"/>
        <end position="221"/>
    </location>
</feature>
<evidence type="ECO:0000256" key="3">
    <source>
        <dbReference type="ARBA" id="ARBA00011248"/>
    </source>
</evidence>
<keyword evidence="7" id="KW-0969">Cilium</keyword>
<comment type="subcellular location">
    <subcellularLocation>
        <location evidence="2">Cytoplasm</location>
        <location evidence="2">Cytoskeleton</location>
        <location evidence="2">Flagellum axoneme</location>
    </subcellularLocation>
</comment>
<organism evidence="14 15">
    <name type="scientific">Canis lupus familiaris</name>
    <name type="common">Dog</name>
    <name type="synonym">Canis familiaris</name>
    <dbReference type="NCBI Taxonomy" id="9615"/>
    <lineage>
        <taxon>Eukaryota</taxon>
        <taxon>Metazoa</taxon>
        <taxon>Chordata</taxon>
        <taxon>Craniata</taxon>
        <taxon>Vertebrata</taxon>
        <taxon>Euteleostomi</taxon>
        <taxon>Mammalia</taxon>
        <taxon>Eutheria</taxon>
        <taxon>Laurasiatheria</taxon>
        <taxon>Carnivora</taxon>
        <taxon>Caniformia</taxon>
        <taxon>Canidae</taxon>
        <taxon>Canis</taxon>
    </lineage>
</organism>
<comment type="function">
    <text evidence="1">Component of the nexin-dynein regulatory complex (N-DRC), a key regulator of ciliary/flagellar motility which maintains the alignment and integrity of the distal axoneme and regulates microtubule sliding in motile axonemes.</text>
</comment>
<evidence type="ECO:0000256" key="5">
    <source>
        <dbReference type="ARBA" id="ARBA00022846"/>
    </source>
</evidence>
<name>A0A8I3MAA7_CANLF</name>
<evidence type="ECO:0000256" key="9">
    <source>
        <dbReference type="ARBA" id="ARBA00023273"/>
    </source>
</evidence>
<evidence type="ECO:0000313" key="15">
    <source>
        <dbReference type="Proteomes" id="UP000805418"/>
    </source>
</evidence>
<feature type="region of interest" description="Disordered" evidence="13">
    <location>
        <begin position="1"/>
        <end position="23"/>
    </location>
</feature>
<feature type="compositionally biased region" description="Polar residues" evidence="13">
    <location>
        <begin position="1"/>
        <end position="21"/>
    </location>
</feature>
<proteinExistence type="inferred from homology"/>
<feature type="region of interest" description="Disordered" evidence="13">
    <location>
        <begin position="58"/>
        <end position="100"/>
    </location>
</feature>
<comment type="similarity">
    <text evidence="10">Belongs to the DRC12 family.</text>
</comment>
<evidence type="ECO:0000256" key="6">
    <source>
        <dbReference type="ARBA" id="ARBA00023054"/>
    </source>
</evidence>
<feature type="compositionally biased region" description="Basic and acidic residues" evidence="13">
    <location>
        <begin position="61"/>
        <end position="83"/>
    </location>
</feature>
<evidence type="ECO:0000256" key="8">
    <source>
        <dbReference type="ARBA" id="ARBA00023212"/>
    </source>
</evidence>
<dbReference type="Ensembl" id="ENSCAFT00845000386.1">
    <property type="protein sequence ID" value="ENSCAFP00845000263.1"/>
    <property type="gene ID" value="ENSCAFG00845000259.1"/>
</dbReference>
<dbReference type="Proteomes" id="UP000805418">
    <property type="component" value="Chromosome 5"/>
</dbReference>
<accession>A0A8I3MAA7</accession>
<reference evidence="14" key="1">
    <citation type="submission" date="2020-03" db="EMBL/GenBank/DDBJ databases">
        <title>Long-read based genome assembly of a Labrador retriever dog.</title>
        <authorList>
            <person name="Eory L."/>
            <person name="Zhang W."/>
            <person name="Schoenebeck J."/>
        </authorList>
    </citation>
    <scope>NUCLEOTIDE SEQUENCE [LARGE SCALE GENOMIC DNA]</scope>
    <source>
        <strain evidence="14">Labrador retriever</strain>
    </source>
</reference>
<evidence type="ECO:0000256" key="13">
    <source>
        <dbReference type="SAM" id="MobiDB-lite"/>
    </source>
</evidence>
<evidence type="ECO:0000256" key="4">
    <source>
        <dbReference type="ARBA" id="ARBA00022490"/>
    </source>
</evidence>
<keyword evidence="15" id="KW-1185">Reference proteome</keyword>
<protein>
    <recommendedName>
        <fullName evidence="11">Dynein regulatory complex protein 12</fullName>
    </recommendedName>
</protein>
<evidence type="ECO:0000256" key="2">
    <source>
        <dbReference type="ARBA" id="ARBA00004611"/>
    </source>
</evidence>
<keyword evidence="5" id="KW-0282">Flagellum</keyword>
<reference evidence="14" key="3">
    <citation type="submission" date="2025-09" db="UniProtKB">
        <authorList>
            <consortium name="Ensembl"/>
        </authorList>
    </citation>
    <scope>IDENTIFICATION</scope>
    <source>
        <strain evidence="14">Boxer</strain>
    </source>
</reference>
<keyword evidence="9" id="KW-0966">Cell projection</keyword>
<evidence type="ECO:0000256" key="12">
    <source>
        <dbReference type="SAM" id="Coils"/>
    </source>
</evidence>
<evidence type="ECO:0000256" key="7">
    <source>
        <dbReference type="ARBA" id="ARBA00023069"/>
    </source>
</evidence>
<evidence type="ECO:0000256" key="1">
    <source>
        <dbReference type="ARBA" id="ARBA00003029"/>
    </source>
</evidence>
<evidence type="ECO:0000313" key="14">
    <source>
        <dbReference type="Ensembl" id="ENSCAFP00845000263.1"/>
    </source>
</evidence>
<dbReference type="GeneTree" id="ENSGT00390000016289"/>
<dbReference type="InterPro" id="IPR033585">
    <property type="entry name" value="DRC12-like"/>
</dbReference>
<keyword evidence="8" id="KW-0206">Cytoskeleton</keyword>
<gene>
    <name evidence="14" type="primary">DRC12</name>
</gene>
<evidence type="ECO:0000256" key="10">
    <source>
        <dbReference type="ARBA" id="ARBA00044754"/>
    </source>
</evidence>
<feature type="compositionally biased region" description="Basic residues" evidence="13">
    <location>
        <begin position="84"/>
        <end position="93"/>
    </location>
</feature>
<dbReference type="AlphaFoldDB" id="A0A8I3MAA7"/>
<keyword evidence="6 12" id="KW-0175">Coiled coil</keyword>
<feature type="region of interest" description="Disordered" evidence="13">
    <location>
        <begin position="277"/>
        <end position="298"/>
    </location>
</feature>
<dbReference type="OrthoDB" id="10264405at2759"/>
<comment type="subunit">
    <text evidence="3">Component of the nexin-dynein regulatory complex (N-DRC).</text>
</comment>